<feature type="domain" description="TonB-dependent receptor-like beta-barrel" evidence="12">
    <location>
        <begin position="240"/>
        <end position="693"/>
    </location>
</feature>
<dbReference type="InterPro" id="IPR036942">
    <property type="entry name" value="Beta-barrel_TonB_sf"/>
</dbReference>
<dbReference type="Gene3D" id="2.40.170.20">
    <property type="entry name" value="TonB-dependent receptor, beta-barrel domain"/>
    <property type="match status" value="1"/>
</dbReference>
<organism evidence="14 15">
    <name type="scientific">Pseudofulvibacter geojedonensis</name>
    <dbReference type="NCBI Taxonomy" id="1123758"/>
    <lineage>
        <taxon>Bacteria</taxon>
        <taxon>Pseudomonadati</taxon>
        <taxon>Bacteroidota</taxon>
        <taxon>Flavobacteriia</taxon>
        <taxon>Flavobacteriales</taxon>
        <taxon>Flavobacteriaceae</taxon>
        <taxon>Pseudofulvibacter</taxon>
    </lineage>
</organism>
<dbReference type="PROSITE" id="PS52016">
    <property type="entry name" value="TONB_DEPENDENT_REC_3"/>
    <property type="match status" value="1"/>
</dbReference>
<keyword evidence="8 14" id="KW-0675">Receptor</keyword>
<keyword evidence="2 10" id="KW-0813">Transport</keyword>
<comment type="caution">
    <text evidence="14">The sequence shown here is derived from an EMBL/GenBank/DDBJ whole genome shotgun (WGS) entry which is preliminary data.</text>
</comment>
<dbReference type="InterPro" id="IPR000531">
    <property type="entry name" value="Beta-barrel_TonB"/>
</dbReference>
<evidence type="ECO:0000256" key="5">
    <source>
        <dbReference type="ARBA" id="ARBA00022729"/>
    </source>
</evidence>
<keyword evidence="4 10" id="KW-0812">Transmembrane</keyword>
<evidence type="ECO:0000256" key="7">
    <source>
        <dbReference type="ARBA" id="ARBA00023136"/>
    </source>
</evidence>
<dbReference type="Proteomes" id="UP001596997">
    <property type="component" value="Unassembled WGS sequence"/>
</dbReference>
<evidence type="ECO:0000256" key="1">
    <source>
        <dbReference type="ARBA" id="ARBA00004571"/>
    </source>
</evidence>
<reference evidence="15" key="1">
    <citation type="journal article" date="2019" name="Int. J. Syst. Evol. Microbiol.">
        <title>The Global Catalogue of Microorganisms (GCM) 10K type strain sequencing project: providing services to taxonomists for standard genome sequencing and annotation.</title>
        <authorList>
            <consortium name="The Broad Institute Genomics Platform"/>
            <consortium name="The Broad Institute Genome Sequencing Center for Infectious Disease"/>
            <person name="Wu L."/>
            <person name="Ma J."/>
        </authorList>
    </citation>
    <scope>NUCLEOTIDE SEQUENCE [LARGE SCALE GENOMIC DNA]</scope>
    <source>
        <strain evidence="15">CCUG 62114</strain>
    </source>
</reference>
<evidence type="ECO:0000256" key="4">
    <source>
        <dbReference type="ARBA" id="ARBA00022692"/>
    </source>
</evidence>
<dbReference type="EMBL" id="JBHTJM010000002">
    <property type="protein sequence ID" value="MFD0962713.1"/>
    <property type="molecule type" value="Genomic_DNA"/>
</dbReference>
<evidence type="ECO:0000256" key="2">
    <source>
        <dbReference type="ARBA" id="ARBA00022448"/>
    </source>
</evidence>
<keyword evidence="3 10" id="KW-1134">Transmembrane beta strand</keyword>
<keyword evidence="5" id="KW-0732">Signal</keyword>
<dbReference type="CDD" id="cd01347">
    <property type="entry name" value="ligand_gated_channel"/>
    <property type="match status" value="1"/>
</dbReference>
<comment type="subcellular location">
    <subcellularLocation>
        <location evidence="1 10">Cell outer membrane</location>
        <topology evidence="1 10">Multi-pass membrane protein</topology>
    </subcellularLocation>
</comment>
<evidence type="ECO:0000259" key="13">
    <source>
        <dbReference type="Pfam" id="PF07715"/>
    </source>
</evidence>
<dbReference type="RefSeq" id="WP_377712657.1">
    <property type="nucleotide sequence ID" value="NZ_JBHTJM010000002.1"/>
</dbReference>
<dbReference type="InterPro" id="IPR039426">
    <property type="entry name" value="TonB-dep_rcpt-like"/>
</dbReference>
<evidence type="ECO:0000256" key="10">
    <source>
        <dbReference type="PROSITE-ProRule" id="PRU01360"/>
    </source>
</evidence>
<protein>
    <submittedName>
        <fullName evidence="14">TonB-dependent receptor</fullName>
    </submittedName>
</protein>
<gene>
    <name evidence="14" type="ORF">ACFQ1O_01695</name>
</gene>
<evidence type="ECO:0000256" key="11">
    <source>
        <dbReference type="RuleBase" id="RU003357"/>
    </source>
</evidence>
<accession>A0ABW3HYU7</accession>
<evidence type="ECO:0000256" key="6">
    <source>
        <dbReference type="ARBA" id="ARBA00023077"/>
    </source>
</evidence>
<keyword evidence="15" id="KW-1185">Reference proteome</keyword>
<evidence type="ECO:0000256" key="3">
    <source>
        <dbReference type="ARBA" id="ARBA00022452"/>
    </source>
</evidence>
<sequence>MIKNYIALTILGFSTLGVFNAQEKKQDSINKQQLKEVVVTASREKQERKEVAAAISSISSKEIEQTKAVGLEQLVNNVPGVYMATSKAASNEQHFMASRSPISTKALFLFVEDGLPIRPTAVFNHNALLEINQLAIDKIEVVRGAASNIYGSEAIGGSFNFITKSPTEELTGSAQFEGSDLGIFGTGIELAQQVTDKFGFYSGTSYKHRNNGPIEYSNYRKFATTFKGVYDFSSRLTWTNTIDLIDYKSDMTGSLSEDNYLDGNYESNQTFTNRIAKSFRLRSSLDKKWNNMHKTAFHFIFRNNKMDQNPSYRIRQFRNSGQLTGFGSGEVNENHFNSYMALVQHKINLNFLNAKLIIGASADFSPQSYEANSTNIIVNPLTGINESFTINETDYLLNYEADIFNTASYAQFEFKPIDKLHITAGLRYDNFSYDYDNKIENTAGVNDAKTSYKNLSPKIGANYNFNNTFGVYANIANGFSPPQVSSLYRNSLTNTNNEVFNLKPSSFYNYEVGTYFKVNNKVKADIAVYVLDGKDRLVTTSDNANGFVSKNAGKTRSYGIEYGITYQPINELTLSHNGSFSQHKYIEFYNKEGFGSNTQIVDYSDTDMQVAPNLVGTTRLHYTPKFIKNFGFTAEYELMGKYNMSFENEVDTGSTDINGNAIKTTNVYDGHHVFNLRASYKYKKVELWTQVLNVFDELYSIRASYSYGRNRYSIGNPRGIHAGIKLSL</sequence>
<dbReference type="PANTHER" id="PTHR30069:SF29">
    <property type="entry name" value="HEMOGLOBIN AND HEMOGLOBIN-HAPTOGLOBIN-BINDING PROTEIN 1-RELATED"/>
    <property type="match status" value="1"/>
</dbReference>
<dbReference type="Pfam" id="PF00593">
    <property type="entry name" value="TonB_dep_Rec_b-barrel"/>
    <property type="match status" value="1"/>
</dbReference>
<dbReference type="InterPro" id="IPR037066">
    <property type="entry name" value="Plug_dom_sf"/>
</dbReference>
<comment type="similarity">
    <text evidence="10 11">Belongs to the TonB-dependent receptor family.</text>
</comment>
<name>A0ABW3HYU7_9FLAO</name>
<dbReference type="SUPFAM" id="SSF56935">
    <property type="entry name" value="Porins"/>
    <property type="match status" value="1"/>
</dbReference>
<proteinExistence type="inferred from homology"/>
<evidence type="ECO:0000313" key="14">
    <source>
        <dbReference type="EMBL" id="MFD0962713.1"/>
    </source>
</evidence>
<evidence type="ECO:0000259" key="12">
    <source>
        <dbReference type="Pfam" id="PF00593"/>
    </source>
</evidence>
<feature type="domain" description="TonB-dependent receptor plug" evidence="13">
    <location>
        <begin position="49"/>
        <end position="157"/>
    </location>
</feature>
<dbReference type="PANTHER" id="PTHR30069">
    <property type="entry name" value="TONB-DEPENDENT OUTER MEMBRANE RECEPTOR"/>
    <property type="match status" value="1"/>
</dbReference>
<keyword evidence="9 10" id="KW-0998">Cell outer membrane</keyword>
<keyword evidence="6 11" id="KW-0798">TonB box</keyword>
<dbReference type="InterPro" id="IPR012910">
    <property type="entry name" value="Plug_dom"/>
</dbReference>
<dbReference type="Pfam" id="PF07715">
    <property type="entry name" value="Plug"/>
    <property type="match status" value="1"/>
</dbReference>
<evidence type="ECO:0000313" key="15">
    <source>
        <dbReference type="Proteomes" id="UP001596997"/>
    </source>
</evidence>
<evidence type="ECO:0000256" key="9">
    <source>
        <dbReference type="ARBA" id="ARBA00023237"/>
    </source>
</evidence>
<keyword evidence="7 10" id="KW-0472">Membrane</keyword>
<dbReference type="Gene3D" id="2.170.130.10">
    <property type="entry name" value="TonB-dependent receptor, plug domain"/>
    <property type="match status" value="1"/>
</dbReference>
<evidence type="ECO:0000256" key="8">
    <source>
        <dbReference type="ARBA" id="ARBA00023170"/>
    </source>
</evidence>